<dbReference type="Proteomes" id="UP001055712">
    <property type="component" value="Unassembled WGS sequence"/>
</dbReference>
<proteinExistence type="predicted"/>
<reference evidence="2" key="2">
    <citation type="submission" date="2020-11" db="EMBL/GenBank/DDBJ databases">
        <authorList>
            <person name="Cecchin M."/>
            <person name="Marcolungo L."/>
            <person name="Rossato M."/>
            <person name="Girolomoni L."/>
            <person name="Cosentino E."/>
            <person name="Cuine S."/>
            <person name="Li-Beisson Y."/>
            <person name="Delledonne M."/>
            <person name="Ballottari M."/>
        </authorList>
    </citation>
    <scope>NUCLEOTIDE SEQUENCE</scope>
    <source>
        <strain evidence="2">211/11P</strain>
        <tissue evidence="2">Whole cell</tissue>
    </source>
</reference>
<reference evidence="2" key="1">
    <citation type="journal article" date="2019" name="Plant J.">
        <title>Chlorella vulgaris genome assembly and annotation reveals the molecular basis for metabolic acclimation to high light conditions.</title>
        <authorList>
            <person name="Cecchin M."/>
            <person name="Marcolungo L."/>
            <person name="Rossato M."/>
            <person name="Girolomoni L."/>
            <person name="Cosentino E."/>
            <person name="Cuine S."/>
            <person name="Li-Beisson Y."/>
            <person name="Delledonne M."/>
            <person name="Ballottari M."/>
        </authorList>
    </citation>
    <scope>NUCLEOTIDE SEQUENCE</scope>
    <source>
        <strain evidence="2">211/11P</strain>
    </source>
</reference>
<feature type="compositionally biased region" description="Polar residues" evidence="1">
    <location>
        <begin position="132"/>
        <end position="152"/>
    </location>
</feature>
<gene>
    <name evidence="2" type="ORF">D9Q98_004598</name>
</gene>
<comment type="caution">
    <text evidence="2">The sequence shown here is derived from an EMBL/GenBank/DDBJ whole genome shotgun (WGS) entry which is preliminary data.</text>
</comment>
<name>A0A9D4TQ83_CHLVU</name>
<sequence>MTSGEQHHFCRWSLPQGHEPEASRAQLFPGQSPAAIAQALDTARPTVLREVFTSVYGTTTTSNNVQWIRNKLKTALGVGGKPLKVASSRKRAGTCGPGARGGGGSASKKKQAVRRGSGPASSPPLPADEPWSPSNSRPSLCASTDDSQQHSITGFVPLGPSADGAAALLAAAAEVEAGHPLGHIGLAPCPVSSGGSWHSNTSPAPAAVPLEALLGGSLLHPTLQACGAMMVAAGNGLLDAPLPPAQPASPALAGAAAAIAEVDHHRLGQGTQLALLQLLAALAGASASQTVC</sequence>
<dbReference type="AlphaFoldDB" id="A0A9D4TQ83"/>
<evidence type="ECO:0000313" key="2">
    <source>
        <dbReference type="EMBL" id="KAI3431549.1"/>
    </source>
</evidence>
<keyword evidence="3" id="KW-1185">Reference proteome</keyword>
<evidence type="ECO:0000256" key="1">
    <source>
        <dbReference type="SAM" id="MobiDB-lite"/>
    </source>
</evidence>
<feature type="compositionally biased region" description="Gly residues" evidence="1">
    <location>
        <begin position="95"/>
        <end position="105"/>
    </location>
</feature>
<organism evidence="2 3">
    <name type="scientific">Chlorella vulgaris</name>
    <name type="common">Green alga</name>
    <dbReference type="NCBI Taxonomy" id="3077"/>
    <lineage>
        <taxon>Eukaryota</taxon>
        <taxon>Viridiplantae</taxon>
        <taxon>Chlorophyta</taxon>
        <taxon>core chlorophytes</taxon>
        <taxon>Trebouxiophyceae</taxon>
        <taxon>Chlorellales</taxon>
        <taxon>Chlorellaceae</taxon>
        <taxon>Chlorella clade</taxon>
        <taxon>Chlorella</taxon>
    </lineage>
</organism>
<accession>A0A9D4TQ83</accession>
<feature type="region of interest" description="Disordered" evidence="1">
    <location>
        <begin position="84"/>
        <end position="153"/>
    </location>
</feature>
<protein>
    <submittedName>
        <fullName evidence="2">Uncharacterized protein</fullName>
    </submittedName>
</protein>
<evidence type="ECO:0000313" key="3">
    <source>
        <dbReference type="Proteomes" id="UP001055712"/>
    </source>
</evidence>
<dbReference type="EMBL" id="SIDB01000006">
    <property type="protein sequence ID" value="KAI3431549.1"/>
    <property type="molecule type" value="Genomic_DNA"/>
</dbReference>